<evidence type="ECO:0000259" key="1">
    <source>
        <dbReference type="SMART" id="SM00226"/>
    </source>
</evidence>
<sequence length="152" mass="17670">MTTTHSQVLFLCTGNYYRSRFAEYLFNHYAPEYSLPWQAFSRGLAIEQLKDDAGPISLHTLQALVKKDISFGHIRSPISVTEQDLLNAQHIIALKQAEHRPLVSKNFPAWVERVEYWHVHDVEDEHPEQALPQIETAVLDLLQRLRHQSSRE</sequence>
<gene>
    <name evidence="2" type="ORF">A1359_16725</name>
</gene>
<dbReference type="SMART" id="SM00226">
    <property type="entry name" value="LMWPc"/>
    <property type="match status" value="1"/>
</dbReference>
<name>A0A177MXD5_9GAMM</name>
<dbReference type="Proteomes" id="UP000078476">
    <property type="component" value="Unassembled WGS sequence"/>
</dbReference>
<comment type="caution">
    <text evidence="2">The sequence shown here is derived from an EMBL/GenBank/DDBJ whole genome shotgun (WGS) entry which is preliminary data.</text>
</comment>
<protein>
    <submittedName>
        <fullName evidence="2">Protein tyrosine phosphatase</fullName>
    </submittedName>
</protein>
<proteinExistence type="predicted"/>
<dbReference type="InterPro" id="IPR036196">
    <property type="entry name" value="Ptyr_pPase_sf"/>
</dbReference>
<evidence type="ECO:0000313" key="3">
    <source>
        <dbReference type="Proteomes" id="UP000078476"/>
    </source>
</evidence>
<dbReference type="SUPFAM" id="SSF52788">
    <property type="entry name" value="Phosphotyrosine protein phosphatases I"/>
    <property type="match status" value="1"/>
</dbReference>
<reference evidence="2 3" key="1">
    <citation type="submission" date="2016-03" db="EMBL/GenBank/DDBJ databases">
        <authorList>
            <person name="Ploux O."/>
        </authorList>
    </citation>
    <scope>NUCLEOTIDE SEQUENCE [LARGE SCALE GENOMIC DNA]</scope>
    <source>
        <strain evidence="2 3">R-45370</strain>
    </source>
</reference>
<dbReference type="EMBL" id="LUUI01000154">
    <property type="protein sequence ID" value="OAI10356.1"/>
    <property type="molecule type" value="Genomic_DNA"/>
</dbReference>
<feature type="domain" description="Phosphotyrosine protein phosphatase I" evidence="1">
    <location>
        <begin position="6"/>
        <end position="144"/>
    </location>
</feature>
<dbReference type="STRING" id="980561.A1359_16725"/>
<organism evidence="2 3">
    <name type="scientific">Methylomonas lenta</name>
    <dbReference type="NCBI Taxonomy" id="980561"/>
    <lineage>
        <taxon>Bacteria</taxon>
        <taxon>Pseudomonadati</taxon>
        <taxon>Pseudomonadota</taxon>
        <taxon>Gammaproteobacteria</taxon>
        <taxon>Methylococcales</taxon>
        <taxon>Methylococcaceae</taxon>
        <taxon>Methylomonas</taxon>
    </lineage>
</organism>
<dbReference type="AlphaFoldDB" id="A0A177MXD5"/>
<accession>A0A177MXD5</accession>
<evidence type="ECO:0000313" key="2">
    <source>
        <dbReference type="EMBL" id="OAI10356.1"/>
    </source>
</evidence>
<keyword evidence="3" id="KW-1185">Reference proteome</keyword>
<dbReference type="RefSeq" id="WP_066987292.1">
    <property type="nucleotide sequence ID" value="NZ_LUUI01000154.1"/>
</dbReference>
<dbReference type="InterPro" id="IPR023485">
    <property type="entry name" value="Ptyr_pPase"/>
</dbReference>
<dbReference type="Pfam" id="PF01451">
    <property type="entry name" value="LMWPc"/>
    <property type="match status" value="1"/>
</dbReference>
<dbReference type="OrthoDB" id="9793058at2"/>
<dbReference type="Gene3D" id="3.40.50.2300">
    <property type="match status" value="1"/>
</dbReference>